<comment type="caution">
    <text evidence="1">The sequence shown here is derived from an EMBL/GenBank/DDBJ whole genome shotgun (WGS) entry which is preliminary data.</text>
</comment>
<keyword evidence="2" id="KW-1185">Reference proteome</keyword>
<protein>
    <submittedName>
        <fullName evidence="1">Uncharacterized protein</fullName>
    </submittedName>
</protein>
<dbReference type="AlphaFoldDB" id="A0A498IIY7"/>
<accession>A0A498IIY7</accession>
<dbReference type="InterPro" id="IPR004252">
    <property type="entry name" value="Probable_transposase_24"/>
</dbReference>
<evidence type="ECO:0000313" key="1">
    <source>
        <dbReference type="EMBL" id="RXH83316.1"/>
    </source>
</evidence>
<organism evidence="1 2">
    <name type="scientific">Malus domestica</name>
    <name type="common">Apple</name>
    <name type="synonym">Pyrus malus</name>
    <dbReference type="NCBI Taxonomy" id="3750"/>
    <lineage>
        <taxon>Eukaryota</taxon>
        <taxon>Viridiplantae</taxon>
        <taxon>Streptophyta</taxon>
        <taxon>Embryophyta</taxon>
        <taxon>Tracheophyta</taxon>
        <taxon>Spermatophyta</taxon>
        <taxon>Magnoliopsida</taxon>
        <taxon>eudicotyledons</taxon>
        <taxon>Gunneridae</taxon>
        <taxon>Pentapetalae</taxon>
        <taxon>rosids</taxon>
        <taxon>fabids</taxon>
        <taxon>Rosales</taxon>
        <taxon>Rosaceae</taxon>
        <taxon>Amygdaloideae</taxon>
        <taxon>Maleae</taxon>
        <taxon>Malus</taxon>
    </lineage>
</organism>
<dbReference type="Pfam" id="PF03004">
    <property type="entry name" value="Transposase_24"/>
    <property type="match status" value="1"/>
</dbReference>
<dbReference type="PANTHER" id="PTHR33144:SF52">
    <property type="match status" value="1"/>
</dbReference>
<dbReference type="Proteomes" id="UP000290289">
    <property type="component" value="Chromosome 11"/>
</dbReference>
<name>A0A498IIY7_MALDO</name>
<dbReference type="EMBL" id="RDQH01000337">
    <property type="protein sequence ID" value="RXH83316.1"/>
    <property type="molecule type" value="Genomic_DNA"/>
</dbReference>
<evidence type="ECO:0000313" key="2">
    <source>
        <dbReference type="Proteomes" id="UP000290289"/>
    </source>
</evidence>
<sequence length="383" mass="44664">MNDDDVGWVREGVDGATVDINVEEVDGHKHDHLSNMDKVRISLSYLAISTCHIQSDSTITTSYKAYTISVRDSGGTETKVHIDFDCKWKPIKENAIKFSGQLGIIARDSQKVPLTYVSWVEMLDHIIDDIWKEVMDITDVPDAYKFHCLKVIDNRWRDWKCRWVDEQRLFFTSLQVTTDPWKTLKREKIDRLSMFIKTQTRKTKNDDEDLFDEESGDIVNQFNECLEEREDHEQDEDYREEVFTRVMGHDAHGRICMYEIGTTPSQVFGQSLRSFDINEDSIREEVERQYKTQIDNLKSKHESEIRDLQSKYNEVSSKLHLVVTHIGLQVNTSASESGHVYYILIFNNNRATVVAVHLGVVENRKRKEQYVSLESRETEQLAL</sequence>
<proteinExistence type="predicted"/>
<gene>
    <name evidence="1" type="ORF">DVH24_005569</name>
</gene>
<dbReference type="PANTHER" id="PTHR33144">
    <property type="entry name" value="OS10G0409366 PROTEIN-RELATED"/>
    <property type="match status" value="1"/>
</dbReference>
<reference evidence="1 2" key="1">
    <citation type="submission" date="2018-10" db="EMBL/GenBank/DDBJ databases">
        <title>A high-quality apple genome assembly.</title>
        <authorList>
            <person name="Hu J."/>
        </authorList>
    </citation>
    <scope>NUCLEOTIDE SEQUENCE [LARGE SCALE GENOMIC DNA]</scope>
    <source>
        <strain evidence="2">cv. HFTH1</strain>
        <tissue evidence="1">Young leaf</tissue>
    </source>
</reference>